<evidence type="ECO:0000256" key="2">
    <source>
        <dbReference type="ARBA" id="ARBA00022741"/>
    </source>
</evidence>
<keyword evidence="4" id="KW-0067">ATP-binding</keyword>
<keyword evidence="8" id="KW-1185">Reference proteome</keyword>
<dbReference type="GO" id="GO:0004674">
    <property type="term" value="F:protein serine/threonine kinase activity"/>
    <property type="evidence" value="ECO:0007669"/>
    <property type="project" value="UniProtKB-KW"/>
</dbReference>
<proteinExistence type="predicted"/>
<dbReference type="SMART" id="SM00028">
    <property type="entry name" value="TPR"/>
    <property type="match status" value="3"/>
</dbReference>
<feature type="domain" description="Protein kinase" evidence="6">
    <location>
        <begin position="40"/>
        <end position="302"/>
    </location>
</feature>
<gene>
    <name evidence="7" type="ORF">I8J32_012185</name>
</gene>
<dbReference type="Pfam" id="PF13374">
    <property type="entry name" value="TPR_10"/>
    <property type="match status" value="1"/>
</dbReference>
<keyword evidence="2" id="KW-0547">Nucleotide-binding</keyword>
<dbReference type="SUPFAM" id="SSF48452">
    <property type="entry name" value="TPR-like"/>
    <property type="match status" value="2"/>
</dbReference>
<dbReference type="InterPro" id="IPR011009">
    <property type="entry name" value="Kinase-like_dom_sf"/>
</dbReference>
<dbReference type="EMBL" id="CP071518">
    <property type="protein sequence ID" value="QSX77509.1"/>
    <property type="molecule type" value="Genomic_DNA"/>
</dbReference>
<dbReference type="Gene3D" id="1.25.40.10">
    <property type="entry name" value="Tetratricopeptide repeat domain"/>
    <property type="match status" value="3"/>
</dbReference>
<dbReference type="Gene3D" id="3.30.200.20">
    <property type="entry name" value="Phosphorylase Kinase, domain 1"/>
    <property type="match status" value="1"/>
</dbReference>
<evidence type="ECO:0000259" key="6">
    <source>
        <dbReference type="PROSITE" id="PS50011"/>
    </source>
</evidence>
<dbReference type="Pfam" id="PF00069">
    <property type="entry name" value="Pkinase"/>
    <property type="match status" value="1"/>
</dbReference>
<evidence type="ECO:0000256" key="3">
    <source>
        <dbReference type="ARBA" id="ARBA00022777"/>
    </source>
</evidence>
<dbReference type="InterPro" id="IPR008271">
    <property type="entry name" value="Ser/Thr_kinase_AS"/>
</dbReference>
<evidence type="ECO:0000256" key="4">
    <source>
        <dbReference type="ARBA" id="ARBA00022840"/>
    </source>
</evidence>
<evidence type="ECO:0000313" key="7">
    <source>
        <dbReference type="EMBL" id="QSX77509.1"/>
    </source>
</evidence>
<dbReference type="PROSITE" id="PS50005">
    <property type="entry name" value="TPR"/>
    <property type="match status" value="1"/>
</dbReference>
<dbReference type="PROSITE" id="PS50011">
    <property type="entry name" value="PROTEIN_KINASE_DOM"/>
    <property type="match status" value="1"/>
</dbReference>
<evidence type="ECO:0000256" key="1">
    <source>
        <dbReference type="ARBA" id="ARBA00022679"/>
    </source>
</evidence>
<name>A0A975AR32_9GAMM</name>
<dbReference type="SMART" id="SM00220">
    <property type="entry name" value="S_TKc"/>
    <property type="match status" value="1"/>
</dbReference>
<protein>
    <submittedName>
        <fullName evidence="7">Serine/threonine protein kinase</fullName>
    </submittedName>
</protein>
<accession>A0A975AR32</accession>
<dbReference type="PANTHER" id="PTHR43289">
    <property type="entry name" value="MITOGEN-ACTIVATED PROTEIN KINASE KINASE KINASE 20-RELATED"/>
    <property type="match status" value="1"/>
</dbReference>
<dbReference type="InterPro" id="IPR019734">
    <property type="entry name" value="TPR_rpt"/>
</dbReference>
<dbReference type="Pfam" id="PF13176">
    <property type="entry name" value="TPR_7"/>
    <property type="match status" value="1"/>
</dbReference>
<keyword evidence="1" id="KW-0808">Transferase</keyword>
<dbReference type="AlphaFoldDB" id="A0A975AR32"/>
<organism evidence="7 8">
    <name type="scientific">Agrilutibacter solisilvae</name>
    <dbReference type="NCBI Taxonomy" id="2763317"/>
    <lineage>
        <taxon>Bacteria</taxon>
        <taxon>Pseudomonadati</taxon>
        <taxon>Pseudomonadota</taxon>
        <taxon>Gammaproteobacteria</taxon>
        <taxon>Lysobacterales</taxon>
        <taxon>Lysobacteraceae</taxon>
        <taxon>Agrilutibacter</taxon>
    </lineage>
</organism>
<dbReference type="PANTHER" id="PTHR43289:SF34">
    <property type="entry name" value="SERINE_THREONINE-PROTEIN KINASE YBDM-RELATED"/>
    <property type="match status" value="1"/>
</dbReference>
<evidence type="ECO:0000256" key="5">
    <source>
        <dbReference type="PROSITE-ProRule" id="PRU00339"/>
    </source>
</evidence>
<dbReference type="RefSeq" id="WP_207526585.1">
    <property type="nucleotide sequence ID" value="NZ_CP071518.1"/>
</dbReference>
<dbReference type="InterPro" id="IPR011990">
    <property type="entry name" value="TPR-like_helical_dom_sf"/>
</dbReference>
<dbReference type="PROSITE" id="PS00108">
    <property type="entry name" value="PROTEIN_KINASE_ST"/>
    <property type="match status" value="1"/>
</dbReference>
<dbReference type="GO" id="GO:0005524">
    <property type="term" value="F:ATP binding"/>
    <property type="evidence" value="ECO:0007669"/>
    <property type="project" value="UniProtKB-KW"/>
</dbReference>
<sequence length="824" mass="90514">MEKASFLRPSGGIQGRLFRRLIKGMDQHPEIPPGTKIGKYRVERELARGGSSVVYRAERDDGVFAQTVALKVGCGGASWGALVRRERNILGQLNHAGISRILDAGETDCGLPWLAMEFVEGEPIDQWCRTSGLAWQQVLTLIIAACSAVQHAHSRLVLHRDLKPDNILVDGGGNIRLLDFGISTTLDGSREASRGFTPGFGSPEQCRGDLPTTADDIYALGRLISKLTLSKADGQAASVADTRMPFVTRASLEAIVGRATHADPGARYQTVSELASDLGLLIGDKPAIGVEVSWVIRLLLFLRRRWVPTAVGVLGALSVSVVLIAATGKIAKERDAALQEEQRTREVVRFFIEIFDAPASHDPPANQVLDRARERATRERNVKPEVRGAVLDGLGMAYYYSGRYHDASEMLSRAIEVRRDLGPKAKILVAESLANLALVNAYLSEPESVSSLLREVEDLLDGYDVDSPLVRFRVETLVAQVAATIGDHRRAGEALKAAISTSQHHFGAGSPEHVEAMRRHARWRLGRLEGRSALDELKKCTAAMARIYGHDDPRVLSEMTYLRSVEAEMGGRKEAEDYFRGVLLRPDVFDGDRLQRKHAAQFYLARALQLQGRYAEAARYYDGALVTLENADNGKSGPHFAADAQYVAQFYADKGDLDRAELIARKALRAAQISVAPNGVEIARNQYSLGRIRAMQGDVYESLGLAWQAYERMRRVYGPRAIRTAEVDALIGEILRKRGDSNEAKVHLLRARAALHGDRVFDYAVLRAGIDTSLSEMALAKGRVSEATAARLLAKEWLANAFGQSHPLVTSVQLIGPEQTHFEK</sequence>
<dbReference type="KEGG" id="lsf:I8J32_012185"/>
<dbReference type="Gene3D" id="1.10.510.10">
    <property type="entry name" value="Transferase(Phosphotransferase) domain 1"/>
    <property type="match status" value="1"/>
</dbReference>
<dbReference type="SUPFAM" id="SSF56112">
    <property type="entry name" value="Protein kinase-like (PK-like)"/>
    <property type="match status" value="1"/>
</dbReference>
<feature type="repeat" description="TPR" evidence="5">
    <location>
        <begin position="388"/>
        <end position="421"/>
    </location>
</feature>
<dbReference type="Proteomes" id="UP000639274">
    <property type="component" value="Chromosome"/>
</dbReference>
<dbReference type="InterPro" id="IPR000719">
    <property type="entry name" value="Prot_kinase_dom"/>
</dbReference>
<keyword evidence="7" id="KW-0723">Serine/threonine-protein kinase</keyword>
<keyword evidence="5" id="KW-0802">TPR repeat</keyword>
<reference evidence="7 8" key="1">
    <citation type="submission" date="2021-03" db="EMBL/GenBank/DDBJ databases">
        <title>Lysobacter sp. nov. isolated from soil of gangwondo yeongwol, south Korea.</title>
        <authorList>
            <person name="Kim K.R."/>
            <person name="Kim K.H."/>
            <person name="Jeon C.O."/>
        </authorList>
    </citation>
    <scope>NUCLEOTIDE SEQUENCE [LARGE SCALE GENOMIC DNA]</scope>
    <source>
        <strain evidence="7 8">R19</strain>
    </source>
</reference>
<keyword evidence="3 7" id="KW-0418">Kinase</keyword>
<evidence type="ECO:0000313" key="8">
    <source>
        <dbReference type="Proteomes" id="UP000639274"/>
    </source>
</evidence>
<dbReference type="CDD" id="cd14014">
    <property type="entry name" value="STKc_PknB_like"/>
    <property type="match status" value="1"/>
</dbReference>